<dbReference type="PANTHER" id="PTHR11070:SF2">
    <property type="entry name" value="ATP-DEPENDENT DNA HELICASE SRS2"/>
    <property type="match status" value="1"/>
</dbReference>
<dbReference type="InterPro" id="IPR014016">
    <property type="entry name" value="UvrD-like_ATP-bd"/>
</dbReference>
<keyword evidence="4" id="KW-0067">ATP-binding</keyword>
<evidence type="ECO:0000256" key="2">
    <source>
        <dbReference type="ARBA" id="ARBA00022801"/>
    </source>
</evidence>
<name>X0WXX5_9ZZZZ</name>
<dbReference type="CDD" id="cd17932">
    <property type="entry name" value="DEXQc_UvrD"/>
    <property type="match status" value="1"/>
</dbReference>
<dbReference type="PROSITE" id="PS51198">
    <property type="entry name" value="UVRD_HELICASE_ATP_BIND"/>
    <property type="match status" value="1"/>
</dbReference>
<dbReference type="GO" id="GO:0000725">
    <property type="term" value="P:recombinational repair"/>
    <property type="evidence" value="ECO:0007669"/>
    <property type="project" value="TreeGrafter"/>
</dbReference>
<gene>
    <name evidence="6" type="ORF">S01H1_74300</name>
</gene>
<reference evidence="6" key="1">
    <citation type="journal article" date="2014" name="Front. Microbiol.">
        <title>High frequency of phylogenetically diverse reductive dehalogenase-homologous genes in deep subseafloor sedimentary metagenomes.</title>
        <authorList>
            <person name="Kawai M."/>
            <person name="Futagami T."/>
            <person name="Toyoda A."/>
            <person name="Takaki Y."/>
            <person name="Nishi S."/>
            <person name="Hori S."/>
            <person name="Arai W."/>
            <person name="Tsubouchi T."/>
            <person name="Morono Y."/>
            <person name="Uchiyama I."/>
            <person name="Ito T."/>
            <person name="Fujiyama A."/>
            <person name="Inagaki F."/>
            <person name="Takami H."/>
        </authorList>
    </citation>
    <scope>NUCLEOTIDE SEQUENCE</scope>
    <source>
        <strain evidence="6">Expedition CK06-06</strain>
    </source>
</reference>
<comment type="caution">
    <text evidence="6">The sequence shown here is derived from an EMBL/GenBank/DDBJ whole genome shotgun (WGS) entry which is preliminary data.</text>
</comment>
<keyword evidence="1" id="KW-0547">Nucleotide-binding</keyword>
<dbReference type="InterPro" id="IPR000212">
    <property type="entry name" value="DNA_helicase_UvrD/REP"/>
</dbReference>
<feature type="domain" description="UvrD-like helicase ATP-binding" evidence="5">
    <location>
        <begin position="5"/>
        <end position="215"/>
    </location>
</feature>
<dbReference type="PANTHER" id="PTHR11070">
    <property type="entry name" value="UVRD / RECB / PCRA DNA HELICASE FAMILY MEMBER"/>
    <property type="match status" value="1"/>
</dbReference>
<evidence type="ECO:0000256" key="3">
    <source>
        <dbReference type="ARBA" id="ARBA00022806"/>
    </source>
</evidence>
<keyword evidence="3" id="KW-0347">Helicase</keyword>
<organism evidence="6">
    <name type="scientific">marine sediment metagenome</name>
    <dbReference type="NCBI Taxonomy" id="412755"/>
    <lineage>
        <taxon>unclassified sequences</taxon>
        <taxon>metagenomes</taxon>
        <taxon>ecological metagenomes</taxon>
    </lineage>
</organism>
<evidence type="ECO:0000256" key="1">
    <source>
        <dbReference type="ARBA" id="ARBA00022741"/>
    </source>
</evidence>
<protein>
    <recommendedName>
        <fullName evidence="5">UvrD-like helicase ATP-binding domain-containing protein</fullName>
    </recommendedName>
</protein>
<dbReference type="GO" id="GO:0005829">
    <property type="term" value="C:cytosol"/>
    <property type="evidence" value="ECO:0007669"/>
    <property type="project" value="TreeGrafter"/>
</dbReference>
<sequence length="215" mass="24382">MKLLEDLNSQQREAVTISPGPVLVLAGPGSGKTRVLAHRIAYLVDHFGVQPKEIMAMTFTNRAAREMAGRVAQLLDKADALHPVSKGGVSLGTFHALCARLLRRESDLLPVSREFVIFNESDQHTLVRQALKEINLDPKQVQPGKVHGMISRAKNELIELEAFEADTYFAEIARRVYQRYQQLLLSNNALDFDDLLLWAVRLFREHDDLLTKYHR</sequence>
<dbReference type="GO" id="GO:0016787">
    <property type="term" value="F:hydrolase activity"/>
    <property type="evidence" value="ECO:0007669"/>
    <property type="project" value="UniProtKB-KW"/>
</dbReference>
<dbReference type="SUPFAM" id="SSF52540">
    <property type="entry name" value="P-loop containing nucleoside triphosphate hydrolases"/>
    <property type="match status" value="1"/>
</dbReference>
<dbReference type="GO" id="GO:0043138">
    <property type="term" value="F:3'-5' DNA helicase activity"/>
    <property type="evidence" value="ECO:0007669"/>
    <property type="project" value="TreeGrafter"/>
</dbReference>
<dbReference type="Gene3D" id="3.40.50.300">
    <property type="entry name" value="P-loop containing nucleotide triphosphate hydrolases"/>
    <property type="match status" value="1"/>
</dbReference>
<dbReference type="GO" id="GO:0033202">
    <property type="term" value="C:DNA helicase complex"/>
    <property type="evidence" value="ECO:0007669"/>
    <property type="project" value="TreeGrafter"/>
</dbReference>
<accession>X0WXX5</accession>
<dbReference type="InterPro" id="IPR027417">
    <property type="entry name" value="P-loop_NTPase"/>
</dbReference>
<feature type="non-terminal residue" evidence="6">
    <location>
        <position position="215"/>
    </location>
</feature>
<evidence type="ECO:0000259" key="5">
    <source>
        <dbReference type="PROSITE" id="PS51198"/>
    </source>
</evidence>
<evidence type="ECO:0000313" key="6">
    <source>
        <dbReference type="EMBL" id="GAG35809.1"/>
    </source>
</evidence>
<dbReference type="EMBL" id="BARS01049703">
    <property type="protein sequence ID" value="GAG35809.1"/>
    <property type="molecule type" value="Genomic_DNA"/>
</dbReference>
<dbReference type="GO" id="GO:0005524">
    <property type="term" value="F:ATP binding"/>
    <property type="evidence" value="ECO:0007669"/>
    <property type="project" value="UniProtKB-KW"/>
</dbReference>
<evidence type="ECO:0000256" key="4">
    <source>
        <dbReference type="ARBA" id="ARBA00022840"/>
    </source>
</evidence>
<dbReference type="Pfam" id="PF00580">
    <property type="entry name" value="UvrD-helicase"/>
    <property type="match status" value="1"/>
</dbReference>
<keyword evidence="2" id="KW-0378">Hydrolase</keyword>
<dbReference type="AlphaFoldDB" id="X0WXX5"/>
<dbReference type="GO" id="GO:0003677">
    <property type="term" value="F:DNA binding"/>
    <property type="evidence" value="ECO:0007669"/>
    <property type="project" value="InterPro"/>
</dbReference>
<proteinExistence type="predicted"/>